<keyword evidence="1" id="KW-1133">Transmembrane helix</keyword>
<name>A0A841RRL9_9BACI</name>
<keyword evidence="1" id="KW-0472">Membrane</keyword>
<dbReference type="EMBL" id="JACHON010000028">
    <property type="protein sequence ID" value="MBB6514273.1"/>
    <property type="molecule type" value="Genomic_DNA"/>
</dbReference>
<dbReference type="InterPro" id="IPR047928">
    <property type="entry name" value="Perm_prefix_1"/>
</dbReference>
<feature type="transmembrane region" description="Helical" evidence="1">
    <location>
        <begin position="116"/>
        <end position="135"/>
    </location>
</feature>
<feature type="transmembrane region" description="Helical" evidence="1">
    <location>
        <begin position="91"/>
        <end position="110"/>
    </location>
</feature>
<dbReference type="RefSeq" id="WP_184251021.1">
    <property type="nucleotide sequence ID" value="NZ_BAAACU010000010.1"/>
</dbReference>
<evidence type="ECO:0000313" key="3">
    <source>
        <dbReference type="Proteomes" id="UP000572212"/>
    </source>
</evidence>
<evidence type="ECO:0008006" key="4">
    <source>
        <dbReference type="Google" id="ProtNLM"/>
    </source>
</evidence>
<evidence type="ECO:0000256" key="1">
    <source>
        <dbReference type="SAM" id="Phobius"/>
    </source>
</evidence>
<organism evidence="2 3">
    <name type="scientific">Gracilibacillus halotolerans</name>
    <dbReference type="NCBI Taxonomy" id="74386"/>
    <lineage>
        <taxon>Bacteria</taxon>
        <taxon>Bacillati</taxon>
        <taxon>Bacillota</taxon>
        <taxon>Bacilli</taxon>
        <taxon>Bacillales</taxon>
        <taxon>Bacillaceae</taxon>
        <taxon>Gracilibacillus</taxon>
    </lineage>
</organism>
<reference evidence="2 3" key="1">
    <citation type="submission" date="2020-08" db="EMBL/GenBank/DDBJ databases">
        <title>Genomic Encyclopedia of Type Strains, Phase IV (KMG-IV): sequencing the most valuable type-strain genomes for metagenomic binning, comparative biology and taxonomic classification.</title>
        <authorList>
            <person name="Goeker M."/>
        </authorList>
    </citation>
    <scope>NUCLEOTIDE SEQUENCE [LARGE SCALE GENOMIC DNA]</scope>
    <source>
        <strain evidence="2 3">DSM 11805</strain>
    </source>
</reference>
<comment type="caution">
    <text evidence="2">The sequence shown here is derived from an EMBL/GenBank/DDBJ whole genome shotgun (WGS) entry which is preliminary data.</text>
</comment>
<protein>
    <recommendedName>
        <fullName evidence="4">2TM domain-containing protein</fullName>
    </recommendedName>
</protein>
<dbReference type="Proteomes" id="UP000572212">
    <property type="component" value="Unassembled WGS sequence"/>
</dbReference>
<proteinExistence type="predicted"/>
<accession>A0A841RRL9</accession>
<gene>
    <name evidence="2" type="ORF">GGQ92_003096</name>
</gene>
<evidence type="ECO:0000313" key="2">
    <source>
        <dbReference type="EMBL" id="MBB6514273.1"/>
    </source>
</evidence>
<keyword evidence="1" id="KW-0812">Transmembrane</keyword>
<dbReference type="AlphaFoldDB" id="A0A841RRL9"/>
<dbReference type="NCBIfam" id="NF038403">
    <property type="entry name" value="perm_prefix_1"/>
    <property type="match status" value="1"/>
</dbReference>
<keyword evidence="3" id="KW-1185">Reference proteome</keyword>
<sequence length="142" mass="16536">MKKLSQYVKDLFKDVPDSEKKEDVMQEVLQNLEEKTWDLMEQGKEEEDAINKVIVEFGDIDDLKRELGASVGSSNESASDILKSKKLSLEYSIWGSLLIIGLCVFINFYYSPQTVWFVYPTFAILWWPLSMYYVWSKAKRGN</sequence>